<keyword evidence="10" id="KW-1185">Reference proteome</keyword>
<dbReference type="Pfam" id="PF02415">
    <property type="entry name" value="Chlam_PMP"/>
    <property type="match status" value="1"/>
</dbReference>
<evidence type="ECO:0000256" key="5">
    <source>
        <dbReference type="ARBA" id="ARBA00022729"/>
    </source>
</evidence>
<proteinExistence type="predicted"/>
<organism evidence="9 10">
    <name type="scientific">Porites lobata</name>
    <dbReference type="NCBI Taxonomy" id="104759"/>
    <lineage>
        <taxon>Eukaryota</taxon>
        <taxon>Metazoa</taxon>
        <taxon>Cnidaria</taxon>
        <taxon>Anthozoa</taxon>
        <taxon>Hexacorallia</taxon>
        <taxon>Scleractinia</taxon>
        <taxon>Fungiina</taxon>
        <taxon>Poritidae</taxon>
        <taxon>Porites</taxon>
    </lineage>
</organism>
<dbReference type="InterPro" id="IPR011050">
    <property type="entry name" value="Pectin_lyase_fold/virulence"/>
</dbReference>
<keyword evidence="4" id="KW-0964">Secreted</keyword>
<feature type="transmembrane region" description="Helical" evidence="8">
    <location>
        <begin position="962"/>
        <end position="986"/>
    </location>
</feature>
<feature type="transmembrane region" description="Helical" evidence="8">
    <location>
        <begin position="920"/>
        <end position="942"/>
    </location>
</feature>
<comment type="subcellular location">
    <subcellularLocation>
        <location evidence="1">Cell envelope</location>
    </subcellularLocation>
    <subcellularLocation>
        <location evidence="2">Cell outer membrane</location>
    </subcellularLocation>
    <subcellularLocation>
        <location evidence="3">Secreted</location>
    </subcellularLocation>
</comment>
<dbReference type="Proteomes" id="UP001159405">
    <property type="component" value="Unassembled WGS sequence"/>
</dbReference>
<dbReference type="InterPro" id="IPR003368">
    <property type="entry name" value="POMP_repeat"/>
</dbReference>
<keyword evidence="5" id="KW-0732">Signal</keyword>
<evidence type="ECO:0000313" key="9">
    <source>
        <dbReference type="EMBL" id="CAH3144193.1"/>
    </source>
</evidence>
<gene>
    <name evidence="9" type="ORF">PLOB_00043848</name>
</gene>
<name>A0ABN8PMF3_9CNID</name>
<dbReference type="PANTHER" id="PTHR11319">
    <property type="entry name" value="G PROTEIN-COUPLED RECEPTOR-RELATED"/>
    <property type="match status" value="1"/>
</dbReference>
<reference evidence="9 10" key="1">
    <citation type="submission" date="2022-05" db="EMBL/GenBank/DDBJ databases">
        <authorList>
            <consortium name="Genoscope - CEA"/>
            <person name="William W."/>
        </authorList>
    </citation>
    <scope>NUCLEOTIDE SEQUENCE [LARGE SCALE GENOMIC DNA]</scope>
</reference>
<accession>A0ABN8PMF3</accession>
<evidence type="ECO:0000256" key="3">
    <source>
        <dbReference type="ARBA" id="ARBA00004613"/>
    </source>
</evidence>
<keyword evidence="7" id="KW-0998">Cell outer membrane</keyword>
<keyword evidence="8" id="KW-0812">Transmembrane</keyword>
<dbReference type="PANTHER" id="PTHR11319:SF35">
    <property type="entry name" value="OUTER MEMBRANE PROTEIN PMPC-RELATED"/>
    <property type="match status" value="1"/>
</dbReference>
<comment type="caution">
    <text evidence="9">The sequence shown here is derived from an EMBL/GenBank/DDBJ whole genome shotgun (WGS) entry which is preliminary data.</text>
</comment>
<feature type="transmembrane region" description="Helical" evidence="8">
    <location>
        <begin position="1080"/>
        <end position="1098"/>
    </location>
</feature>
<keyword evidence="8" id="KW-1133">Transmembrane helix</keyword>
<evidence type="ECO:0000313" key="10">
    <source>
        <dbReference type="Proteomes" id="UP001159405"/>
    </source>
</evidence>
<evidence type="ECO:0000256" key="7">
    <source>
        <dbReference type="ARBA" id="ARBA00023237"/>
    </source>
</evidence>
<evidence type="ECO:0000256" key="1">
    <source>
        <dbReference type="ARBA" id="ARBA00004196"/>
    </source>
</evidence>
<sequence length="1218" mass="136641">MQSYRMFAVYFVFYIVAWIEFCSAALVIRVSKISGGDRTSCRVSDATSPCKTIKFALGALEETKNHNETIFTFSIEDKVYTLKERVSITQTSALRNIYLKSNDSRSRSVVHCGSRFAGIEVGASDIYARNTRNVHFVNLEFQNCGSPRFAAVVLIWNSINVDFTNCVFRHNTQAAINSFDSAVAIDTCLFSNNTSNLQNPSEQYRRGVNSAGGGAGFLFRDSANLTVVVKNSVFESNAAVTNKSNDFIAPSSNVTHFSSCGGGLLVVFSNKAENCQALIDNTVFKKNTATYGGGLYLANTNLAVRNSFMVTNSNFTGNQAGQTGGGALFSQWDKASKITTIYRKCIFSENESQRGAGMNVFLMNYDVTPNDSILRFDTVTFSNNIGNASTAIRFTTALPFARGVDMTPEFTNCTFNNNNMSNYARTSPFTSQRVDVNFTGRNIFQQNYGGGAAAFQDCVLNVHGHLTFANNTGSNGGALFMRSSQIILHPGSTVVFLGNRARGVGGAIFVWEHLMAEFIHVNNPDCFIAYSDPKLPPSKWKTNVSFIENSSAYKGAAIYISSLQRCLWTEYYPFYDPRKALRWYDNFVYRNNSLTWNGGVNALTGTEFDIATDTKRFQATEIKNSTLKLTPGEQFSLNLQALDELGHEVFTMVYVSEVGQVSNYTSEVLLGYTMYAITPEKRVPFSFTVPKTLYDETRNKMQTRIIQFVDPFSTLGNGYSFEMELQPCLPGFKYEDHTQGCVCDTDHFGVQRCEDGRTVYLKEGFWGGLNKRGDLVTYFCPFQYCNCTSTPGLPGCLFDPDNIDRQCADNREGWLCGKCKVDTSVGLRSSECISCEKSGWVLIVVIPVVIGLCVLIIWLNPGISSELRGPLFFFQVLPYIFDPTSYMEGVALLSADMFNFGGPLIYLFRTCIVEGLDNLYAIAFGYMIPFLALFVFVVAYLLSVNYRLKFNLRKRSMLQSFWLILLFVYNYLVKTSFLILFCPSVGDKHVFYYDGSVECFHGIHLPMGIMAVFVLAVLVVPPPIGVILLTNGYWRVGPQYLNVLTSGLRTERRWWWSVDLCRRVLLLATFAFIPNWYTKQIVIIAVCVLILAVHSNCHPYERPRANYAESMYLVVLCTLALMQLVKDDYARLCVCLVLLIVLGLHTLVVFWCKAVLFFRKRFDCCACVDPTLLRRYGYEVLQETRSEESKDTEAERRRSMLNAVFSAVDGENNLLTDT</sequence>
<evidence type="ECO:0000256" key="2">
    <source>
        <dbReference type="ARBA" id="ARBA00004442"/>
    </source>
</evidence>
<dbReference type="SUPFAM" id="SSF51126">
    <property type="entry name" value="Pectin lyase-like"/>
    <property type="match status" value="1"/>
</dbReference>
<feature type="transmembrane region" description="Helical" evidence="8">
    <location>
        <begin position="1105"/>
        <end position="1123"/>
    </location>
</feature>
<feature type="transmembrane region" description="Helical" evidence="8">
    <location>
        <begin position="1129"/>
        <end position="1152"/>
    </location>
</feature>
<evidence type="ECO:0000256" key="6">
    <source>
        <dbReference type="ARBA" id="ARBA00023136"/>
    </source>
</evidence>
<evidence type="ECO:0000256" key="8">
    <source>
        <dbReference type="SAM" id="Phobius"/>
    </source>
</evidence>
<feature type="transmembrane region" description="Helical" evidence="8">
    <location>
        <begin position="839"/>
        <end position="859"/>
    </location>
</feature>
<feature type="transmembrane region" description="Helical" evidence="8">
    <location>
        <begin position="7"/>
        <end position="28"/>
    </location>
</feature>
<evidence type="ECO:0000256" key="4">
    <source>
        <dbReference type="ARBA" id="ARBA00022525"/>
    </source>
</evidence>
<feature type="transmembrane region" description="Helical" evidence="8">
    <location>
        <begin position="1006"/>
        <end position="1034"/>
    </location>
</feature>
<protein>
    <submittedName>
        <fullName evidence="9">Uncharacterized protein</fullName>
    </submittedName>
</protein>
<dbReference type="EMBL" id="CALNXK010000073">
    <property type="protein sequence ID" value="CAH3144193.1"/>
    <property type="molecule type" value="Genomic_DNA"/>
</dbReference>
<keyword evidence="6 8" id="KW-0472">Membrane</keyword>